<keyword evidence="7" id="KW-1185">Reference proteome</keyword>
<keyword evidence="2" id="KW-0805">Transcription regulation</keyword>
<dbReference type="GO" id="GO:0003677">
    <property type="term" value="F:DNA binding"/>
    <property type="evidence" value="ECO:0007669"/>
    <property type="project" value="UniProtKB-KW"/>
</dbReference>
<dbReference type="EMBL" id="JAQIFT010000054">
    <property type="protein sequence ID" value="MDA3732745.1"/>
    <property type="molecule type" value="Genomic_DNA"/>
</dbReference>
<evidence type="ECO:0000313" key="7">
    <source>
        <dbReference type="Proteomes" id="UP001169242"/>
    </source>
</evidence>
<gene>
    <name evidence="6" type="ORF">PBV87_14800</name>
</gene>
<sequence>MNEKIYTIKEVATILDIEAYVLRYYEKELDLQIHRNPQGHRIYTQKDIVVLQQIKELREQGLELKGIRNVIHTLDEEGIESLSQVSATSIKGITHPRPATVADIDIDITDKDDQKVKQFSLIIKEMLKQTLVEYGEENKIQLKNELSQEMDIMMSKKIMELEEAQQLKDEEYYKRIDETMREMQVMRKQLADLEQVGQKTSVWKKIFKGKSPGIEEKSM</sequence>
<accession>A0AA42DPJ3</accession>
<organism evidence="6 7">
    <name type="scientific">Holtiella tumoricola</name>
    <dbReference type="NCBI Taxonomy" id="3018743"/>
    <lineage>
        <taxon>Bacteria</taxon>
        <taxon>Bacillati</taxon>
        <taxon>Bacillota</taxon>
        <taxon>Clostridia</taxon>
        <taxon>Lachnospirales</taxon>
        <taxon>Cellulosilyticaceae</taxon>
        <taxon>Holtiella</taxon>
    </lineage>
</organism>
<reference evidence="6" key="1">
    <citation type="journal article" date="2023" name="Int. J. Syst. Evol. Microbiol.">
        <title>&lt;i&gt;Holtiella tumoricola&lt;/i&gt; gen. nov. sp. nov., isolated from a human clinical sample.</title>
        <authorList>
            <person name="Allen-Vercoe E."/>
            <person name="Daigneault M.C."/>
            <person name="Vancuren S.J."/>
            <person name="Cochrane K."/>
            <person name="O'Neal L.L."/>
            <person name="Sankaranarayanan K."/>
            <person name="Lawson P.A."/>
        </authorList>
    </citation>
    <scope>NUCLEOTIDE SEQUENCE</scope>
    <source>
        <strain evidence="6">CC70A</strain>
    </source>
</reference>
<evidence type="ECO:0000313" key="6">
    <source>
        <dbReference type="EMBL" id="MDA3732745.1"/>
    </source>
</evidence>
<comment type="caution">
    <text evidence="6">The sequence shown here is derived from an EMBL/GenBank/DDBJ whole genome shotgun (WGS) entry which is preliminary data.</text>
</comment>
<dbReference type="PANTHER" id="PTHR30204">
    <property type="entry name" value="REDOX-CYCLING DRUG-SENSING TRANSCRIPTIONAL ACTIVATOR SOXR"/>
    <property type="match status" value="1"/>
</dbReference>
<dbReference type="PROSITE" id="PS50937">
    <property type="entry name" value="HTH_MERR_2"/>
    <property type="match status" value="1"/>
</dbReference>
<keyword evidence="1" id="KW-0678">Repressor</keyword>
<dbReference type="GO" id="GO:0003700">
    <property type="term" value="F:DNA-binding transcription factor activity"/>
    <property type="evidence" value="ECO:0007669"/>
    <property type="project" value="InterPro"/>
</dbReference>
<proteinExistence type="predicted"/>
<dbReference type="InterPro" id="IPR009061">
    <property type="entry name" value="DNA-bd_dom_put_sf"/>
</dbReference>
<dbReference type="PANTHER" id="PTHR30204:SF69">
    <property type="entry name" value="MERR-FAMILY TRANSCRIPTIONAL REGULATOR"/>
    <property type="match status" value="1"/>
</dbReference>
<dbReference type="Gene3D" id="1.10.1660.10">
    <property type="match status" value="1"/>
</dbReference>
<dbReference type="SMART" id="SM00422">
    <property type="entry name" value="HTH_MERR"/>
    <property type="match status" value="1"/>
</dbReference>
<evidence type="ECO:0000256" key="1">
    <source>
        <dbReference type="ARBA" id="ARBA00022491"/>
    </source>
</evidence>
<dbReference type="InterPro" id="IPR000551">
    <property type="entry name" value="MerR-type_HTH_dom"/>
</dbReference>
<keyword evidence="4" id="KW-0804">Transcription</keyword>
<dbReference type="AlphaFoldDB" id="A0AA42DPJ3"/>
<protein>
    <submittedName>
        <fullName evidence="6">Helix-turn-helix domain-containing protein</fullName>
    </submittedName>
</protein>
<evidence type="ECO:0000256" key="3">
    <source>
        <dbReference type="ARBA" id="ARBA00023125"/>
    </source>
</evidence>
<dbReference type="Pfam" id="PF13411">
    <property type="entry name" value="MerR_1"/>
    <property type="match status" value="1"/>
</dbReference>
<dbReference type="SUPFAM" id="SSF46955">
    <property type="entry name" value="Putative DNA-binding domain"/>
    <property type="match status" value="1"/>
</dbReference>
<dbReference type="Proteomes" id="UP001169242">
    <property type="component" value="Unassembled WGS sequence"/>
</dbReference>
<evidence type="ECO:0000259" key="5">
    <source>
        <dbReference type="PROSITE" id="PS50937"/>
    </source>
</evidence>
<keyword evidence="3" id="KW-0238">DNA-binding</keyword>
<feature type="domain" description="HTH merR-type" evidence="5">
    <location>
        <begin position="5"/>
        <end position="73"/>
    </location>
</feature>
<dbReference type="RefSeq" id="WP_271012762.1">
    <property type="nucleotide sequence ID" value="NZ_JAQIFT010000054.1"/>
</dbReference>
<name>A0AA42DPJ3_9FIRM</name>
<dbReference type="InterPro" id="IPR047057">
    <property type="entry name" value="MerR_fam"/>
</dbReference>
<evidence type="ECO:0000256" key="4">
    <source>
        <dbReference type="ARBA" id="ARBA00023163"/>
    </source>
</evidence>
<evidence type="ECO:0000256" key="2">
    <source>
        <dbReference type="ARBA" id="ARBA00023015"/>
    </source>
</evidence>